<reference evidence="6" key="1">
    <citation type="journal article" date="2011" name="ISME J.">
        <title>The endosymbionts of the deep-sea tubeworms Riftia pachyptila and Tevnia jerichonana share an identical physiology as revealed by proteogenomic analyses.</title>
        <authorList>
            <person name="Gardebrecht A."/>
            <person name="Markert S."/>
            <person name="Felbeck H."/>
            <person name="Thuermer A."/>
            <person name="Albrecht D."/>
            <person name="Wollherr A."/>
            <person name="Kabisch J."/>
            <person name="Lehmann R."/>
            <person name="Daniel R."/>
            <person name="Liesegang H."/>
            <person name="Hecker M."/>
            <person name="Sievert S.M."/>
            <person name="Schweder T."/>
        </authorList>
    </citation>
    <scope>NUCLEOTIDE SEQUENCE [LARGE SCALE GENOMIC DNA]</scope>
</reference>
<dbReference type="Pfam" id="PF00027">
    <property type="entry name" value="cNMP_binding"/>
    <property type="match status" value="1"/>
</dbReference>
<dbReference type="Proteomes" id="UP000004491">
    <property type="component" value="Unassembled WGS sequence"/>
</dbReference>
<dbReference type="SMART" id="SM00100">
    <property type="entry name" value="cNMP"/>
    <property type="match status" value="1"/>
</dbReference>
<dbReference type="SUPFAM" id="SSF46785">
    <property type="entry name" value="Winged helix' DNA-binding domain"/>
    <property type="match status" value="1"/>
</dbReference>
<evidence type="ECO:0000313" key="6">
    <source>
        <dbReference type="EMBL" id="EGV52164.1"/>
    </source>
</evidence>
<sequence>MRLVLLAWSLVIQKEPRFMDIRVTVHPHQTFISKCDPFNGLAQEILEFLEAGASVLAFKRGQLVYDSGSTSAGFYLVMSGQVKQSIFSADGAERVIRIISRGGAFGASTLFTEQPARVTTYAMLDGEALVLRRALIREAVQTWPEFADRMLRHMSVKLYGLVGDLETCCLKSATQRVASYLAGIAADKSPHELVIEVTLPAPKSVVASTLDLTPETFSRELHRLSANGLIQVSRNRVAIHDLDRLRCLDCRG</sequence>
<dbReference type="GO" id="GO:0005829">
    <property type="term" value="C:cytosol"/>
    <property type="evidence" value="ECO:0007669"/>
    <property type="project" value="TreeGrafter"/>
</dbReference>
<evidence type="ECO:0000256" key="3">
    <source>
        <dbReference type="ARBA" id="ARBA00023163"/>
    </source>
</evidence>
<keyword evidence="3" id="KW-0804">Transcription</keyword>
<keyword evidence="1" id="KW-0805">Transcription regulation</keyword>
<dbReference type="PROSITE" id="PS50042">
    <property type="entry name" value="CNMP_BINDING_3"/>
    <property type="match status" value="1"/>
</dbReference>
<keyword evidence="2" id="KW-0238">DNA-binding</keyword>
<dbReference type="PROSITE" id="PS51063">
    <property type="entry name" value="HTH_CRP_2"/>
    <property type="match status" value="1"/>
</dbReference>
<keyword evidence="7" id="KW-1185">Reference proteome</keyword>
<evidence type="ECO:0000313" key="7">
    <source>
        <dbReference type="Proteomes" id="UP000004491"/>
    </source>
</evidence>
<feature type="domain" description="Cyclic nucleotide-binding" evidence="4">
    <location>
        <begin position="37"/>
        <end position="157"/>
    </location>
</feature>
<dbReference type="PANTHER" id="PTHR24567">
    <property type="entry name" value="CRP FAMILY TRANSCRIPTIONAL REGULATORY PROTEIN"/>
    <property type="match status" value="1"/>
</dbReference>
<dbReference type="InterPro" id="IPR036390">
    <property type="entry name" value="WH_DNA-bd_sf"/>
</dbReference>
<organism evidence="6 7">
    <name type="scientific">endosymbiont of Riftia pachyptila</name>
    <name type="common">vent Ph05</name>
    <dbReference type="NCBI Taxonomy" id="1048808"/>
    <lineage>
        <taxon>Bacteria</taxon>
        <taxon>Pseudomonadati</taxon>
        <taxon>Pseudomonadota</taxon>
        <taxon>Gammaproteobacteria</taxon>
        <taxon>sulfur-oxidizing symbionts</taxon>
    </lineage>
</organism>
<dbReference type="GO" id="GO:0003700">
    <property type="term" value="F:DNA-binding transcription factor activity"/>
    <property type="evidence" value="ECO:0007669"/>
    <property type="project" value="TreeGrafter"/>
</dbReference>
<evidence type="ECO:0000256" key="2">
    <source>
        <dbReference type="ARBA" id="ARBA00023125"/>
    </source>
</evidence>
<dbReference type="GO" id="GO:0003677">
    <property type="term" value="F:DNA binding"/>
    <property type="evidence" value="ECO:0007669"/>
    <property type="project" value="UniProtKB-KW"/>
</dbReference>
<dbReference type="InterPro" id="IPR012318">
    <property type="entry name" value="HTH_CRP"/>
</dbReference>
<dbReference type="SUPFAM" id="SSF51206">
    <property type="entry name" value="cAMP-binding domain-like"/>
    <property type="match status" value="1"/>
</dbReference>
<dbReference type="Pfam" id="PF13545">
    <property type="entry name" value="HTH_Crp_2"/>
    <property type="match status" value="1"/>
</dbReference>
<proteinExistence type="predicted"/>
<evidence type="ECO:0000259" key="5">
    <source>
        <dbReference type="PROSITE" id="PS51063"/>
    </source>
</evidence>
<dbReference type="InterPro" id="IPR000595">
    <property type="entry name" value="cNMP-bd_dom"/>
</dbReference>
<comment type="caution">
    <text evidence="6">The sequence shown here is derived from an EMBL/GenBank/DDBJ whole genome shotgun (WGS) entry which is preliminary data.</text>
</comment>
<dbReference type="InterPro" id="IPR050397">
    <property type="entry name" value="Env_Response_Regulators"/>
</dbReference>
<evidence type="ECO:0000259" key="4">
    <source>
        <dbReference type="PROSITE" id="PS50042"/>
    </source>
</evidence>
<dbReference type="AlphaFoldDB" id="G2DB56"/>
<dbReference type="CDD" id="cd00038">
    <property type="entry name" value="CAP_ED"/>
    <property type="match status" value="1"/>
</dbReference>
<evidence type="ECO:0000256" key="1">
    <source>
        <dbReference type="ARBA" id="ARBA00023015"/>
    </source>
</evidence>
<dbReference type="Gene3D" id="2.60.120.10">
    <property type="entry name" value="Jelly Rolls"/>
    <property type="match status" value="1"/>
</dbReference>
<dbReference type="Gene3D" id="1.10.10.10">
    <property type="entry name" value="Winged helix-like DNA-binding domain superfamily/Winged helix DNA-binding domain"/>
    <property type="match status" value="1"/>
</dbReference>
<dbReference type="EMBL" id="AFOC01000015">
    <property type="protein sequence ID" value="EGV52164.1"/>
    <property type="molecule type" value="Genomic_DNA"/>
</dbReference>
<dbReference type="InterPro" id="IPR014710">
    <property type="entry name" value="RmlC-like_jellyroll"/>
</dbReference>
<gene>
    <name evidence="6" type="ORF">Rifp1Sym_ao00300</name>
</gene>
<dbReference type="InterPro" id="IPR036388">
    <property type="entry name" value="WH-like_DNA-bd_sf"/>
</dbReference>
<dbReference type="InterPro" id="IPR018490">
    <property type="entry name" value="cNMP-bd_dom_sf"/>
</dbReference>
<dbReference type="SMART" id="SM00419">
    <property type="entry name" value="HTH_CRP"/>
    <property type="match status" value="1"/>
</dbReference>
<name>G2DB56_9GAMM</name>
<dbReference type="PANTHER" id="PTHR24567:SF26">
    <property type="entry name" value="REGULATORY PROTEIN YEIL"/>
    <property type="match status" value="1"/>
</dbReference>
<protein>
    <submittedName>
        <fullName evidence="6">cAMP-binding protein</fullName>
    </submittedName>
</protein>
<accession>G2DB56</accession>
<feature type="domain" description="HTH crp-type" evidence="5">
    <location>
        <begin position="171"/>
        <end position="243"/>
    </location>
</feature>